<evidence type="ECO:0000259" key="1">
    <source>
        <dbReference type="Pfam" id="PF07508"/>
    </source>
</evidence>
<dbReference type="GO" id="GO:0003677">
    <property type="term" value="F:DNA binding"/>
    <property type="evidence" value="ECO:0007669"/>
    <property type="project" value="InterPro"/>
</dbReference>
<keyword evidence="3" id="KW-1185">Reference proteome</keyword>
<dbReference type="InParanoid" id="Q6ZEN4"/>
<protein>
    <recommendedName>
        <fullName evidence="1">Recombinase domain-containing protein</fullName>
    </recommendedName>
</protein>
<keyword evidence="2" id="KW-0614">Plasmid</keyword>
<name>Q6ZEN4_SYNY3</name>
<dbReference type="EnsemblBacteria" id="BAD01866">
    <property type="protein sequence ID" value="BAD01866"/>
    <property type="gene ID" value="BAD01866"/>
</dbReference>
<gene>
    <name evidence="2" type="ordered locus">ssl5096</name>
</gene>
<feature type="domain" description="Recombinase" evidence="1">
    <location>
        <begin position="26"/>
        <end position="58"/>
    </location>
</feature>
<dbReference type="InterPro" id="IPR011109">
    <property type="entry name" value="DNA_bind_recombinase_dom"/>
</dbReference>
<dbReference type="Pfam" id="PF07508">
    <property type="entry name" value="Recombinase"/>
    <property type="match status" value="1"/>
</dbReference>
<reference evidence="2 3" key="1">
    <citation type="journal article" date="2003" name="DNA Res.">
        <title>Structural analysis of four large plasmids harboring in a unicellular cyanobacterium, Synechocystis sp. PCC 6803.</title>
        <authorList>
            <person name="Kaneko T."/>
            <person name="Nakamura Y."/>
            <person name="Sasamoto S."/>
            <person name="Watanabe A."/>
            <person name="Kohara M."/>
            <person name="Matsumoto M."/>
            <person name="Shimpo S."/>
            <person name="Yamada M."/>
            <person name="Tabata S."/>
        </authorList>
    </citation>
    <scope>NUCLEOTIDE SEQUENCE [LARGE SCALE GENOMIC DNA]</scope>
    <source>
        <strain evidence="3">ATCC 27184 / PCC 6803 / Kazusa</strain>
    </source>
</reference>
<dbReference type="KEGG" id="syn:ssl5096"/>
<dbReference type="EMBL" id="AP004310">
    <property type="protein sequence ID" value="BAD01866.1"/>
    <property type="molecule type" value="Genomic_DNA"/>
</dbReference>
<geneLocation type="plasmid" evidence="2 3">
    <name>pSYSM</name>
</geneLocation>
<accession>Q6ZEN4</accession>
<sequence length="69" mass="7924">MMTNFIDLAFPIKGTVLNADHNYFLYSAIAKRLNESRVKTSRGGRWYAKTVSNIINREHEFLSKNGGFL</sequence>
<evidence type="ECO:0000313" key="2">
    <source>
        <dbReference type="EMBL" id="BAD01866.1"/>
    </source>
</evidence>
<evidence type="ECO:0000313" key="3">
    <source>
        <dbReference type="Proteomes" id="UP000001425"/>
    </source>
</evidence>
<organism evidence="2 3">
    <name type="scientific">Synechocystis sp. (strain ATCC 27184 / PCC 6803 / Kazusa)</name>
    <dbReference type="NCBI Taxonomy" id="1111708"/>
    <lineage>
        <taxon>Bacteria</taxon>
        <taxon>Bacillati</taxon>
        <taxon>Cyanobacteriota</taxon>
        <taxon>Cyanophyceae</taxon>
        <taxon>Synechococcales</taxon>
        <taxon>Merismopediaceae</taxon>
        <taxon>Synechocystis</taxon>
    </lineage>
</organism>
<dbReference type="Proteomes" id="UP000001425">
    <property type="component" value="Plasmid pSYSM"/>
</dbReference>
<dbReference type="AlphaFoldDB" id="Q6ZEN4"/>
<dbReference type="GO" id="GO:0000150">
    <property type="term" value="F:DNA strand exchange activity"/>
    <property type="evidence" value="ECO:0007669"/>
    <property type="project" value="InterPro"/>
</dbReference>
<proteinExistence type="predicted"/>